<evidence type="ECO:0000313" key="4">
    <source>
        <dbReference type="EMBL" id="RKM93208.1"/>
    </source>
</evidence>
<dbReference type="PANTHER" id="PTHR44196">
    <property type="entry name" value="DEHYDROGENASE/REDUCTASE SDR FAMILY MEMBER 7B"/>
    <property type="match status" value="1"/>
</dbReference>
<sequence length="272" mass="28116">MSDDDRPLAVVTGASSGIGFELARQFAANGFNLLLNAEDQRLAGAADLLRSAAPAADIRAVRADLRTYDGVEQLYAETAAGRPVAAAALNAGVGRGGPFLETDLADEAEIIDLNISSTVHLAKRLLRGMAARGEGRLLITSSVASTMPGPHQAVYNASKSFLQSFAEALADELRDTGVTVTSAMPGPTDTDFFRRAGMEDTRIAQGPKDDPAQVAEQAFAALMKGKPKAVTGSARTKVQEAASGVLPDSVKAAAHRLMARPGSGTGEGPGRG</sequence>
<dbReference type="InterPro" id="IPR002347">
    <property type="entry name" value="SDR_fam"/>
</dbReference>
<evidence type="ECO:0000256" key="1">
    <source>
        <dbReference type="ARBA" id="ARBA00006484"/>
    </source>
</evidence>
<dbReference type="Gene3D" id="3.40.50.720">
    <property type="entry name" value="NAD(P)-binding Rossmann-like Domain"/>
    <property type="match status" value="1"/>
</dbReference>
<comment type="similarity">
    <text evidence="1">Belongs to the short-chain dehydrogenases/reductases (SDR) family.</text>
</comment>
<dbReference type="GO" id="GO:0016491">
    <property type="term" value="F:oxidoreductase activity"/>
    <property type="evidence" value="ECO:0007669"/>
    <property type="project" value="UniProtKB-KW"/>
</dbReference>
<name>A0A3M8F3I4_9ACTN</name>
<keyword evidence="5" id="KW-1185">Reference proteome</keyword>
<proteinExistence type="inferred from homology"/>
<gene>
    <name evidence="4" type="ORF">SFRA_022130</name>
</gene>
<keyword evidence="2" id="KW-0560">Oxidoreductase</keyword>
<dbReference type="InterPro" id="IPR036291">
    <property type="entry name" value="NAD(P)-bd_dom_sf"/>
</dbReference>
<dbReference type="RefSeq" id="WP_043468261.1">
    <property type="nucleotide sequence ID" value="NZ_CP134822.1"/>
</dbReference>
<dbReference type="GO" id="GO:0016020">
    <property type="term" value="C:membrane"/>
    <property type="evidence" value="ECO:0007669"/>
    <property type="project" value="TreeGrafter"/>
</dbReference>
<dbReference type="Proteomes" id="UP000028058">
    <property type="component" value="Unassembled WGS sequence"/>
</dbReference>
<reference evidence="4 5" key="1">
    <citation type="journal article" date="2014" name="Genome Announc.">
        <title>Draft Genome Sequence of Streptomyces fradiae ATCC 19609, a Strain Highly Sensitive to Antibiotics.</title>
        <authorList>
            <person name="Bekker O.B."/>
            <person name="Klimina K.M."/>
            <person name="Vatlin A.A."/>
            <person name="Zakharevich N.V."/>
            <person name="Kasianov A.S."/>
            <person name="Danilenko V.N."/>
        </authorList>
    </citation>
    <scope>NUCLEOTIDE SEQUENCE [LARGE SCALE GENOMIC DNA]</scope>
    <source>
        <strain evidence="4 5">ATCC 19609</strain>
    </source>
</reference>
<dbReference type="OrthoDB" id="9797538at2"/>
<feature type="domain" description="Ketoreductase" evidence="3">
    <location>
        <begin position="7"/>
        <end position="190"/>
    </location>
</feature>
<comment type="caution">
    <text evidence="4">The sequence shown here is derived from an EMBL/GenBank/DDBJ whole genome shotgun (WGS) entry which is preliminary data.</text>
</comment>
<accession>A0A3M8F3I4</accession>
<dbReference type="InterPro" id="IPR020904">
    <property type="entry name" value="Sc_DH/Rdtase_CS"/>
</dbReference>
<dbReference type="SUPFAM" id="SSF51735">
    <property type="entry name" value="NAD(P)-binding Rossmann-fold domains"/>
    <property type="match status" value="1"/>
</dbReference>
<evidence type="ECO:0000256" key="2">
    <source>
        <dbReference type="ARBA" id="ARBA00023002"/>
    </source>
</evidence>
<dbReference type="InterPro" id="IPR057326">
    <property type="entry name" value="KR_dom"/>
</dbReference>
<evidence type="ECO:0000259" key="3">
    <source>
        <dbReference type="SMART" id="SM00822"/>
    </source>
</evidence>
<dbReference type="CDD" id="cd05233">
    <property type="entry name" value="SDR_c"/>
    <property type="match status" value="1"/>
</dbReference>
<dbReference type="Pfam" id="PF00106">
    <property type="entry name" value="adh_short"/>
    <property type="match status" value="1"/>
</dbReference>
<dbReference type="AlphaFoldDB" id="A0A3M8F3I4"/>
<evidence type="ECO:0000313" key="5">
    <source>
        <dbReference type="Proteomes" id="UP000028058"/>
    </source>
</evidence>
<dbReference type="EMBL" id="JNAD02000011">
    <property type="protein sequence ID" value="RKM93208.1"/>
    <property type="molecule type" value="Genomic_DNA"/>
</dbReference>
<dbReference type="PANTHER" id="PTHR44196:SF1">
    <property type="entry name" value="DEHYDROGENASE_REDUCTASE SDR FAMILY MEMBER 7B"/>
    <property type="match status" value="1"/>
</dbReference>
<organism evidence="4 5">
    <name type="scientific">Streptomyces xinghaiensis</name>
    <dbReference type="NCBI Taxonomy" id="1038928"/>
    <lineage>
        <taxon>Bacteria</taxon>
        <taxon>Bacillati</taxon>
        <taxon>Actinomycetota</taxon>
        <taxon>Actinomycetes</taxon>
        <taxon>Kitasatosporales</taxon>
        <taxon>Streptomycetaceae</taxon>
        <taxon>Streptomyces</taxon>
    </lineage>
</organism>
<protein>
    <submittedName>
        <fullName evidence="4">SDR family NAD(P)-dependent oxidoreductase</fullName>
    </submittedName>
</protein>
<dbReference type="SMART" id="SM00822">
    <property type="entry name" value="PKS_KR"/>
    <property type="match status" value="1"/>
</dbReference>
<dbReference type="PROSITE" id="PS00061">
    <property type="entry name" value="ADH_SHORT"/>
    <property type="match status" value="1"/>
</dbReference>
<dbReference type="PRINTS" id="PR00081">
    <property type="entry name" value="GDHRDH"/>
</dbReference>